<dbReference type="Pfam" id="PF06985">
    <property type="entry name" value="HET"/>
    <property type="match status" value="1"/>
</dbReference>
<dbReference type="Proteomes" id="UP000750711">
    <property type="component" value="Unassembled WGS sequence"/>
</dbReference>
<keyword evidence="4" id="KW-1185">Reference proteome</keyword>
<gene>
    <name evidence="3" type="ORF">GP486_002946</name>
</gene>
<accession>A0A9P8LDF9</accession>
<protein>
    <recommendedName>
        <fullName evidence="2">Heterokaryon incompatibility domain-containing protein</fullName>
    </recommendedName>
</protein>
<dbReference type="InterPro" id="IPR052895">
    <property type="entry name" value="HetReg/Transcr_Mod"/>
</dbReference>
<keyword evidence="1" id="KW-0732">Signal</keyword>
<proteinExistence type="predicted"/>
<dbReference type="AlphaFoldDB" id="A0A9P8LDF9"/>
<evidence type="ECO:0000313" key="4">
    <source>
        <dbReference type="Proteomes" id="UP000750711"/>
    </source>
</evidence>
<dbReference type="PANTHER" id="PTHR24148">
    <property type="entry name" value="ANKYRIN REPEAT DOMAIN-CONTAINING PROTEIN 39 HOMOLOG-RELATED"/>
    <property type="match status" value="1"/>
</dbReference>
<evidence type="ECO:0000259" key="2">
    <source>
        <dbReference type="Pfam" id="PF06985"/>
    </source>
</evidence>
<dbReference type="InterPro" id="IPR010730">
    <property type="entry name" value="HET"/>
</dbReference>
<feature type="domain" description="Heterokaryon incompatibility" evidence="2">
    <location>
        <begin position="201"/>
        <end position="312"/>
    </location>
</feature>
<feature type="chain" id="PRO_5040466933" description="Heterokaryon incompatibility domain-containing protein" evidence="1">
    <location>
        <begin position="30"/>
        <end position="558"/>
    </location>
</feature>
<reference evidence="3" key="1">
    <citation type="submission" date="2021-03" db="EMBL/GenBank/DDBJ databases">
        <title>Comparative genomics and phylogenomic investigation of the class Geoglossomycetes provide insights into ecological specialization and systematics.</title>
        <authorList>
            <person name="Melie T."/>
            <person name="Pirro S."/>
            <person name="Miller A.N."/>
            <person name="Quandt A."/>
        </authorList>
    </citation>
    <scope>NUCLEOTIDE SEQUENCE</scope>
    <source>
        <strain evidence="3">CAQ_001_2017</strain>
    </source>
</reference>
<evidence type="ECO:0000313" key="3">
    <source>
        <dbReference type="EMBL" id="KAH0562355.1"/>
    </source>
</evidence>
<comment type="caution">
    <text evidence="3">The sequence shown here is derived from an EMBL/GenBank/DDBJ whole genome shotgun (WGS) entry which is preliminary data.</text>
</comment>
<organism evidence="3 4">
    <name type="scientific">Trichoglossum hirsutum</name>
    <dbReference type="NCBI Taxonomy" id="265104"/>
    <lineage>
        <taxon>Eukaryota</taxon>
        <taxon>Fungi</taxon>
        <taxon>Dikarya</taxon>
        <taxon>Ascomycota</taxon>
        <taxon>Pezizomycotina</taxon>
        <taxon>Geoglossomycetes</taxon>
        <taxon>Geoglossales</taxon>
        <taxon>Geoglossaceae</taxon>
        <taxon>Trichoglossum</taxon>
    </lineage>
</organism>
<name>A0A9P8LDF9_9PEZI</name>
<dbReference type="EMBL" id="JAGHQM010000364">
    <property type="protein sequence ID" value="KAH0562355.1"/>
    <property type="molecule type" value="Genomic_DNA"/>
</dbReference>
<feature type="signal peptide" evidence="1">
    <location>
        <begin position="1"/>
        <end position="29"/>
    </location>
</feature>
<dbReference type="PANTHER" id="PTHR24148:SF73">
    <property type="entry name" value="HET DOMAIN PROTEIN (AFU_ORTHOLOGUE AFUA_8G01020)"/>
    <property type="match status" value="1"/>
</dbReference>
<evidence type="ECO:0000256" key="1">
    <source>
        <dbReference type="SAM" id="SignalP"/>
    </source>
</evidence>
<sequence length="558" mass="63096">MQESKGLGPRTLLLLEWIWALFLLRVGSTTKVASKLKPWTPSLPRVKGGNIAPYRPPTCRKSVKFYPAKFDEEIRCELLHLPLDEAKFTPYIALSYTWGPPAVTTPILLEGKPFPVTRNLEGFLRYARSIGLAIAERLPPVFRLPEHASVTARNSIMQEILVFRFVEAHISEFDVDRKLRDMAEPEVLLALYKTSAAPESCYMTFWIDAICINQQDPKEKSIQVSRMNDIYGRALWTWVWLGEAGGKANFALTLSRDMRKQLQLLVENETEEQEAFDRIRSEESFWPRIDAVSCLEVVLTRDWFLRVWVVQEVAIAKSKIIVLLGFCPIPWDFLTGILTPCCQMMAEASKRYVLETIFEGSSSNEIVLHNLALDYAEIVAKKKDLSGGAGDAVNVPERLLFLLAQICGSFNATDPRDTIYAILGLLGTDTIPQELFPDYTTSVEDVFHNKDLAGVPSWVPDWRYVNIRKEGRSERPSAANVTDDGLELKLEGTVLGTVATVVHPTAVRDYITEAFSLSEDTLRISLYLFLSFQELKRLVLEEARTAVPDLVLDNFQAK</sequence>